<comment type="caution">
    <text evidence="1">The sequence shown here is derived from an EMBL/GenBank/DDBJ whole genome shotgun (WGS) entry which is preliminary data.</text>
</comment>
<organism evidence="1 2">
    <name type="scientific">Pseudarthrobacter polychromogenes</name>
    <dbReference type="NCBI Taxonomy" id="1676"/>
    <lineage>
        <taxon>Bacteria</taxon>
        <taxon>Bacillati</taxon>
        <taxon>Actinomycetota</taxon>
        <taxon>Actinomycetes</taxon>
        <taxon>Micrococcales</taxon>
        <taxon>Micrococcaceae</taxon>
        <taxon>Pseudarthrobacter</taxon>
    </lineage>
</organism>
<evidence type="ECO:0008006" key="3">
    <source>
        <dbReference type="Google" id="ProtNLM"/>
    </source>
</evidence>
<gene>
    <name evidence="1" type="ORF">GCM10011577_18650</name>
</gene>
<evidence type="ECO:0000313" key="2">
    <source>
        <dbReference type="Proteomes" id="UP000596938"/>
    </source>
</evidence>
<accession>A0ABQ1XK68</accession>
<dbReference type="Proteomes" id="UP000596938">
    <property type="component" value="Unassembled WGS sequence"/>
</dbReference>
<proteinExistence type="predicted"/>
<keyword evidence="2" id="KW-1185">Reference proteome</keyword>
<protein>
    <recommendedName>
        <fullName evidence="3">Polymer-forming cytoskeletal protein</fullName>
    </recommendedName>
</protein>
<reference evidence="2" key="1">
    <citation type="journal article" date="2019" name="Int. J. Syst. Evol. Microbiol.">
        <title>The Global Catalogue of Microorganisms (GCM) 10K type strain sequencing project: providing services to taxonomists for standard genome sequencing and annotation.</title>
        <authorList>
            <consortium name="The Broad Institute Genomics Platform"/>
            <consortium name="The Broad Institute Genome Sequencing Center for Infectious Disease"/>
            <person name="Wu L."/>
            <person name="Ma J."/>
        </authorList>
    </citation>
    <scope>NUCLEOTIDE SEQUENCE [LARGE SCALE GENOMIC DNA]</scope>
    <source>
        <strain evidence="2">CGMCC 1.1927</strain>
    </source>
</reference>
<evidence type="ECO:0000313" key="1">
    <source>
        <dbReference type="EMBL" id="GGG95827.1"/>
    </source>
</evidence>
<name>A0ABQ1XK68_9MICC</name>
<sequence length="161" mass="17241">MRDDHEHSQDIFITDGSEESKEAWIIEEHEQLFGQHNGSICVHETAEFTLALGAHHSGSLTFRPGSVGRILGKHSGSLHVAPTARVEVLGDQSGSVHIESGALLQVEPGGKLAGSLYVAGQIENRGVRGGTVHLAGGNIHDLDSGAIKEPTLRNGMSFYEW</sequence>
<dbReference type="EMBL" id="BMKU01000005">
    <property type="protein sequence ID" value="GGG95827.1"/>
    <property type="molecule type" value="Genomic_DNA"/>
</dbReference>
<dbReference type="RefSeq" id="WP_188810451.1">
    <property type="nucleotide sequence ID" value="NZ_BAAAWV010000001.1"/>
</dbReference>